<reference evidence="1 2" key="1">
    <citation type="submission" date="2023-02" db="EMBL/GenBank/DDBJ databases">
        <title>LHISI_Scaffold_Assembly.</title>
        <authorList>
            <person name="Stuart O.P."/>
            <person name="Cleave R."/>
            <person name="Magrath M.J.L."/>
            <person name="Mikheyev A.S."/>
        </authorList>
    </citation>
    <scope>NUCLEOTIDE SEQUENCE [LARGE SCALE GENOMIC DNA]</scope>
    <source>
        <strain evidence="1">Daus_M_001</strain>
        <tissue evidence="1">Leg muscle</tissue>
    </source>
</reference>
<dbReference type="Proteomes" id="UP001159363">
    <property type="component" value="Chromosome 9"/>
</dbReference>
<evidence type="ECO:0000313" key="1">
    <source>
        <dbReference type="EMBL" id="KAJ8874185.1"/>
    </source>
</evidence>
<sequence length="110" mass="12649">MRNKLGASSTLCKDLRVEDQSGYEKFFRLNVNQYTNLLNIVKNTIQKNYTNMGRALPAEVKLGVALRFLASGDSYSSLQYLFRIPKNSIRKFIPEVLDAIYNGFEDYIKV</sequence>
<protein>
    <submittedName>
        <fullName evidence="1">Uncharacterized protein</fullName>
    </submittedName>
</protein>
<dbReference type="EMBL" id="JARBHB010000010">
    <property type="protein sequence ID" value="KAJ8874185.1"/>
    <property type="molecule type" value="Genomic_DNA"/>
</dbReference>
<evidence type="ECO:0000313" key="2">
    <source>
        <dbReference type="Proteomes" id="UP001159363"/>
    </source>
</evidence>
<accession>A0ABQ9GQ76</accession>
<organism evidence="1 2">
    <name type="scientific">Dryococelus australis</name>
    <dbReference type="NCBI Taxonomy" id="614101"/>
    <lineage>
        <taxon>Eukaryota</taxon>
        <taxon>Metazoa</taxon>
        <taxon>Ecdysozoa</taxon>
        <taxon>Arthropoda</taxon>
        <taxon>Hexapoda</taxon>
        <taxon>Insecta</taxon>
        <taxon>Pterygota</taxon>
        <taxon>Neoptera</taxon>
        <taxon>Polyneoptera</taxon>
        <taxon>Phasmatodea</taxon>
        <taxon>Verophasmatodea</taxon>
        <taxon>Anareolatae</taxon>
        <taxon>Phasmatidae</taxon>
        <taxon>Eurycanthinae</taxon>
        <taxon>Dryococelus</taxon>
    </lineage>
</organism>
<gene>
    <name evidence="1" type="ORF">PR048_025027</name>
</gene>
<comment type="caution">
    <text evidence="1">The sequence shown here is derived from an EMBL/GenBank/DDBJ whole genome shotgun (WGS) entry which is preliminary data.</text>
</comment>
<proteinExistence type="predicted"/>
<keyword evidence="2" id="KW-1185">Reference proteome</keyword>
<name>A0ABQ9GQ76_9NEOP</name>